<evidence type="ECO:0000256" key="2">
    <source>
        <dbReference type="ARBA" id="ARBA00022801"/>
    </source>
</evidence>
<reference evidence="3 4" key="1">
    <citation type="journal article" date="2015" name="Genome Biol.">
        <title>Comparative genomics of Steinernema reveals deeply conserved gene regulatory networks.</title>
        <authorList>
            <person name="Dillman A.R."/>
            <person name="Macchietto M."/>
            <person name="Porter C.F."/>
            <person name="Rogers A."/>
            <person name="Williams B."/>
            <person name="Antoshechkin I."/>
            <person name="Lee M.M."/>
            <person name="Goodwin Z."/>
            <person name="Lu X."/>
            <person name="Lewis E.E."/>
            <person name="Goodrich-Blair H."/>
            <person name="Stock S.P."/>
            <person name="Adams B.J."/>
            <person name="Sternberg P.W."/>
            <person name="Mortazavi A."/>
        </authorList>
    </citation>
    <scope>NUCLEOTIDE SEQUENCE [LARGE SCALE GENOMIC DNA]</scope>
    <source>
        <strain evidence="3 4">ALL</strain>
    </source>
</reference>
<dbReference type="AlphaFoldDB" id="A0A4U5N5M1"/>
<organism evidence="3 4">
    <name type="scientific">Steinernema carpocapsae</name>
    <name type="common">Entomopathogenic nematode</name>
    <dbReference type="NCBI Taxonomy" id="34508"/>
    <lineage>
        <taxon>Eukaryota</taxon>
        <taxon>Metazoa</taxon>
        <taxon>Ecdysozoa</taxon>
        <taxon>Nematoda</taxon>
        <taxon>Chromadorea</taxon>
        <taxon>Rhabditida</taxon>
        <taxon>Tylenchina</taxon>
        <taxon>Panagrolaimomorpha</taxon>
        <taxon>Strongyloidoidea</taxon>
        <taxon>Steinernematidae</taxon>
        <taxon>Steinernema</taxon>
    </lineage>
</organism>
<comment type="caution">
    <text evidence="3">The sequence shown here is derived from an EMBL/GenBank/DDBJ whole genome shotgun (WGS) entry which is preliminary data.</text>
</comment>
<proteinExistence type="inferred from homology"/>
<reference evidence="3 4" key="2">
    <citation type="journal article" date="2019" name="G3 (Bethesda)">
        <title>Hybrid Assembly of the Genome of the Entomopathogenic Nematode Steinernema carpocapsae Identifies the X-Chromosome.</title>
        <authorList>
            <person name="Serra L."/>
            <person name="Macchietto M."/>
            <person name="Macias-Munoz A."/>
            <person name="McGill C.J."/>
            <person name="Rodriguez I.M."/>
            <person name="Rodriguez B."/>
            <person name="Murad R."/>
            <person name="Mortazavi A."/>
        </authorList>
    </citation>
    <scope>NUCLEOTIDE SEQUENCE [LARGE SCALE GENOMIC DNA]</scope>
    <source>
        <strain evidence="3 4">ALL</strain>
    </source>
</reference>
<dbReference type="EMBL" id="AZBU02000005">
    <property type="protein sequence ID" value="TKR77866.1"/>
    <property type="molecule type" value="Genomic_DNA"/>
</dbReference>
<dbReference type="Proteomes" id="UP000298663">
    <property type="component" value="Unassembled WGS sequence"/>
</dbReference>
<dbReference type="GO" id="GO:0004531">
    <property type="term" value="F:deoxyribonuclease II activity"/>
    <property type="evidence" value="ECO:0007669"/>
    <property type="project" value="InterPro"/>
</dbReference>
<dbReference type="Pfam" id="PF03265">
    <property type="entry name" value="DNase_II"/>
    <property type="match status" value="1"/>
</dbReference>
<sequence length="298" mass="34262">MATLIFWELRALIETMKFLLPLFVLDLCLIFVDARTLCKDMNNEEVDWFVFYKMPKQTWSSDANVAAGTGFIYLDSNNKKWQQQTVGLDSLNQAIAYTMQAYYNNPSNNRLFHVLYNDEIPDSTVWSDTSGHTKGAAVFDTLYGFWLIHSLPRFLNNASYEFPSNAHRYGQAGICVSLNYEDSFPNLAMQLYNTNPFIYSSFLPPKMEYDAPLMRKVLNGQRSDEEPYYSVNSFICTNGASFKHFAKEESSMQICTTTWLPRRSPTRWSSNPGFTNPSKTKTFFRTVPTVSTSTTRNT</sequence>
<comment type="similarity">
    <text evidence="1">Belongs to the DNase II family.</text>
</comment>
<accession>A0A4U5N5M1</accession>
<dbReference type="PANTHER" id="PTHR10858">
    <property type="entry name" value="DEOXYRIBONUCLEASE II"/>
    <property type="match status" value="1"/>
</dbReference>
<dbReference type="CDD" id="cd09120">
    <property type="entry name" value="PLDc_DNaseII_1"/>
    <property type="match status" value="1"/>
</dbReference>
<evidence type="ECO:0000313" key="3">
    <source>
        <dbReference type="EMBL" id="TKR77866.1"/>
    </source>
</evidence>
<dbReference type="OrthoDB" id="10261598at2759"/>
<dbReference type="InterPro" id="IPR004947">
    <property type="entry name" value="DNase_II"/>
</dbReference>
<keyword evidence="2" id="KW-0378">Hydrolase</keyword>
<evidence type="ECO:0000256" key="1">
    <source>
        <dbReference type="ARBA" id="ARBA00007527"/>
    </source>
</evidence>
<dbReference type="GO" id="GO:0006309">
    <property type="term" value="P:apoptotic DNA fragmentation"/>
    <property type="evidence" value="ECO:0007669"/>
    <property type="project" value="TreeGrafter"/>
</dbReference>
<dbReference type="PANTHER" id="PTHR10858:SF24">
    <property type="entry name" value="CELL DEATH-RELATED NUCLEASE 6"/>
    <property type="match status" value="1"/>
</dbReference>
<protein>
    <submittedName>
        <fullName evidence="3">Uncharacterized protein</fullName>
    </submittedName>
</protein>
<dbReference type="STRING" id="34508.A0A4U5N5M1"/>
<evidence type="ECO:0000313" key="4">
    <source>
        <dbReference type="Proteomes" id="UP000298663"/>
    </source>
</evidence>
<keyword evidence="4" id="KW-1185">Reference proteome</keyword>
<gene>
    <name evidence="3" type="ORF">L596_018766</name>
</gene>
<name>A0A4U5N5M1_STECR</name>